<dbReference type="PANTHER" id="PTHR36617:SF5">
    <property type="entry name" value="OS05G0421675 PROTEIN"/>
    <property type="match status" value="1"/>
</dbReference>
<dbReference type="InterPro" id="IPR002156">
    <property type="entry name" value="RNaseH_domain"/>
</dbReference>
<dbReference type="GO" id="GO:0004523">
    <property type="term" value="F:RNA-DNA hybrid ribonuclease activity"/>
    <property type="evidence" value="ECO:0007669"/>
    <property type="project" value="InterPro"/>
</dbReference>
<evidence type="ECO:0000259" key="1">
    <source>
        <dbReference type="Pfam" id="PF13456"/>
    </source>
</evidence>
<dbReference type="Gene3D" id="3.30.420.10">
    <property type="entry name" value="Ribonuclease H-like superfamily/Ribonuclease H"/>
    <property type="match status" value="1"/>
</dbReference>
<gene>
    <name evidence="3" type="ORF">Ddye_027156</name>
</gene>
<dbReference type="CDD" id="cd06222">
    <property type="entry name" value="RNase_H_like"/>
    <property type="match status" value="1"/>
</dbReference>
<organism evidence="3 4">
    <name type="scientific">Dipteronia dyeriana</name>
    <dbReference type="NCBI Taxonomy" id="168575"/>
    <lineage>
        <taxon>Eukaryota</taxon>
        <taxon>Viridiplantae</taxon>
        <taxon>Streptophyta</taxon>
        <taxon>Embryophyta</taxon>
        <taxon>Tracheophyta</taxon>
        <taxon>Spermatophyta</taxon>
        <taxon>Magnoliopsida</taxon>
        <taxon>eudicotyledons</taxon>
        <taxon>Gunneridae</taxon>
        <taxon>Pentapetalae</taxon>
        <taxon>rosids</taxon>
        <taxon>malvids</taxon>
        <taxon>Sapindales</taxon>
        <taxon>Sapindaceae</taxon>
        <taxon>Hippocastanoideae</taxon>
        <taxon>Acereae</taxon>
        <taxon>Dipteronia</taxon>
    </lineage>
</organism>
<dbReference type="GO" id="GO:0003676">
    <property type="term" value="F:nucleic acid binding"/>
    <property type="evidence" value="ECO:0007669"/>
    <property type="project" value="InterPro"/>
</dbReference>
<dbReference type="InterPro" id="IPR036397">
    <property type="entry name" value="RNaseH_sf"/>
</dbReference>
<protein>
    <recommendedName>
        <fullName evidence="5">Reverse transcriptase zinc-binding domain-containing protein</fullName>
    </recommendedName>
</protein>
<dbReference type="InterPro" id="IPR012337">
    <property type="entry name" value="RNaseH-like_sf"/>
</dbReference>
<dbReference type="Pfam" id="PF13966">
    <property type="entry name" value="zf-RVT"/>
    <property type="match status" value="1"/>
</dbReference>
<dbReference type="PANTHER" id="PTHR36617">
    <property type="entry name" value="PROTEIN, PUTATIVE-RELATED"/>
    <property type="match status" value="1"/>
</dbReference>
<sequence length="384" mass="44411">MLRDAFPRCYALAVLKEGTLSDFGHWKGLNWVWTIRTRPLLFGWEEDQWNMFSTFLVCLFVCNNCKDTIAWSANPNGLFTVGSFSRALEDASVKKYNIPQLLWKGFCPPKIDLFMWQLWRGKIVVRELLLKFGMINIPDKECPLCSSGVESLDHFFLKCSWSLLLWRSCMNWWGVQFCINNSVQQWMEAWCGLCPGFKHERSWNSLFCAIVWSIWEVRNKCIFENEEPNVVKATEVVKFRVVWWFKHLGKRSTDVIQLLLLNVKDCCVDSMITKKKIILDWNPPAEEHFKFNVDGSVLSKSGPAGAGGVLRDFNGNILCLFSCHLGWLDSNADEIWAIKVALGLCISNLWWVIRSLLFGAAWFAAALGFRSAVWVSESFLLWLW</sequence>
<comment type="caution">
    <text evidence="3">The sequence shown here is derived from an EMBL/GenBank/DDBJ whole genome shotgun (WGS) entry which is preliminary data.</text>
</comment>
<dbReference type="AlphaFoldDB" id="A0AAD9WQ74"/>
<name>A0AAD9WQ74_9ROSI</name>
<dbReference type="SUPFAM" id="SSF53098">
    <property type="entry name" value="Ribonuclease H-like"/>
    <property type="match status" value="1"/>
</dbReference>
<proteinExistence type="predicted"/>
<dbReference type="InterPro" id="IPR044730">
    <property type="entry name" value="RNase_H-like_dom_plant"/>
</dbReference>
<dbReference type="Pfam" id="PF13456">
    <property type="entry name" value="RVT_3"/>
    <property type="match status" value="1"/>
</dbReference>
<dbReference type="Proteomes" id="UP001280121">
    <property type="component" value="Unassembled WGS sequence"/>
</dbReference>
<evidence type="ECO:0008006" key="5">
    <source>
        <dbReference type="Google" id="ProtNLM"/>
    </source>
</evidence>
<reference evidence="3" key="1">
    <citation type="journal article" date="2023" name="Plant J.">
        <title>Genome sequences and population genomics provide insights into the demographic history, inbreeding, and mutation load of two 'living fossil' tree species of Dipteronia.</title>
        <authorList>
            <person name="Feng Y."/>
            <person name="Comes H.P."/>
            <person name="Chen J."/>
            <person name="Zhu S."/>
            <person name="Lu R."/>
            <person name="Zhang X."/>
            <person name="Li P."/>
            <person name="Qiu J."/>
            <person name="Olsen K.M."/>
            <person name="Qiu Y."/>
        </authorList>
    </citation>
    <scope>NUCLEOTIDE SEQUENCE</scope>
    <source>
        <strain evidence="3">KIB01</strain>
    </source>
</reference>
<evidence type="ECO:0000313" key="4">
    <source>
        <dbReference type="Proteomes" id="UP001280121"/>
    </source>
</evidence>
<feature type="domain" description="RNase H type-1" evidence="1">
    <location>
        <begin position="292"/>
        <end position="352"/>
    </location>
</feature>
<feature type="domain" description="Reverse transcriptase zinc-binding" evidence="2">
    <location>
        <begin position="79"/>
        <end position="166"/>
    </location>
</feature>
<keyword evidence="4" id="KW-1185">Reference proteome</keyword>
<accession>A0AAD9WQ74</accession>
<evidence type="ECO:0000313" key="3">
    <source>
        <dbReference type="EMBL" id="KAK2639361.1"/>
    </source>
</evidence>
<dbReference type="InterPro" id="IPR026960">
    <property type="entry name" value="RVT-Znf"/>
</dbReference>
<dbReference type="EMBL" id="JANJYI010000008">
    <property type="protein sequence ID" value="KAK2639361.1"/>
    <property type="molecule type" value="Genomic_DNA"/>
</dbReference>
<evidence type="ECO:0000259" key="2">
    <source>
        <dbReference type="Pfam" id="PF13966"/>
    </source>
</evidence>